<sequence length="320" mass="34026">MPGPDRPAGRPVTVGSPAGSTAGSTVGSEAGCRFHRSPNVLFPTTVARVHDVGPRLVRVTLAGPDLAGCADVGLDQRVKILLPGPGTDLLARRAGLAGESAWRREWSAFDDDVRPVMRSYTPVAVRPRDAEVDLDLYLHEPAGPASAWARRAARGDRVLLSAPHVRFGVTDHGTQWEPGPDVAHVLLVGDETSAPAVRGILASLRPDVRAHVLVEADDPADAPVGDVPGTVRVAHVRRRRRGGERAVLGAVRAWAVEHGRSAADAGAGFYAWCATESATVARVRAELVAAGIERSRVHAQGYWHDRARRRPEPEGGEARA</sequence>
<dbReference type="GO" id="GO:0016491">
    <property type="term" value="F:oxidoreductase activity"/>
    <property type="evidence" value="ECO:0007669"/>
    <property type="project" value="InterPro"/>
</dbReference>
<dbReference type="KEGG" id="cceu:CBR64_07035"/>
<dbReference type="Gene3D" id="2.40.30.10">
    <property type="entry name" value="Translation factors"/>
    <property type="match status" value="1"/>
</dbReference>
<reference evidence="3 4" key="1">
    <citation type="submission" date="2017-05" db="EMBL/GenBank/DDBJ databases">
        <authorList>
            <person name="Song R."/>
            <person name="Chenine A.L."/>
            <person name="Ruprecht R.M."/>
        </authorList>
    </citation>
    <scope>NUCLEOTIDE SEQUENCE [LARGE SCALE GENOMIC DNA]</scope>
    <source>
        <strain evidence="3 4">PSBB019</strain>
    </source>
</reference>
<dbReference type="Gene3D" id="3.40.50.80">
    <property type="entry name" value="Nucleotide-binding domain of ferredoxin-NADP reductase (FNR) module"/>
    <property type="match status" value="1"/>
</dbReference>
<dbReference type="InterPro" id="IPR007037">
    <property type="entry name" value="SIP_rossman_dom"/>
</dbReference>
<name>A0A1Y0HT14_CELCE</name>
<accession>A0A1Y0HT14</accession>
<evidence type="ECO:0000313" key="3">
    <source>
        <dbReference type="EMBL" id="ARU51281.1"/>
    </source>
</evidence>
<dbReference type="PANTHER" id="PTHR30157">
    <property type="entry name" value="FERRIC REDUCTASE, NADPH-DEPENDENT"/>
    <property type="match status" value="1"/>
</dbReference>
<feature type="region of interest" description="Disordered" evidence="1">
    <location>
        <begin position="1"/>
        <end position="30"/>
    </location>
</feature>
<proteinExistence type="predicted"/>
<dbReference type="Pfam" id="PF08021">
    <property type="entry name" value="FAD_binding_9"/>
    <property type="match status" value="1"/>
</dbReference>
<dbReference type="OrthoDB" id="3291337at2"/>
<evidence type="ECO:0000313" key="4">
    <source>
        <dbReference type="Proteomes" id="UP000196228"/>
    </source>
</evidence>
<dbReference type="EMBL" id="CP021383">
    <property type="protein sequence ID" value="ARU51281.1"/>
    <property type="molecule type" value="Genomic_DNA"/>
</dbReference>
<dbReference type="InterPro" id="IPR017927">
    <property type="entry name" value="FAD-bd_FR_type"/>
</dbReference>
<protein>
    <recommendedName>
        <fullName evidence="2">FAD-binding FR-type domain-containing protein</fullName>
    </recommendedName>
</protein>
<dbReference type="AlphaFoldDB" id="A0A1Y0HT14"/>
<dbReference type="InterPro" id="IPR039374">
    <property type="entry name" value="SIP_fam"/>
</dbReference>
<feature type="domain" description="FAD-binding FR-type" evidence="2">
    <location>
        <begin position="39"/>
        <end position="170"/>
    </location>
</feature>
<dbReference type="Pfam" id="PF04954">
    <property type="entry name" value="SIP"/>
    <property type="match status" value="1"/>
</dbReference>
<dbReference type="SUPFAM" id="SSF63380">
    <property type="entry name" value="Riboflavin synthase domain-like"/>
    <property type="match status" value="1"/>
</dbReference>
<dbReference type="InterPro" id="IPR013113">
    <property type="entry name" value="SIP_FAD-bd"/>
</dbReference>
<organism evidence="3 4">
    <name type="scientific">Cellulosimicrobium cellulans</name>
    <name type="common">Arthrobacter luteus</name>
    <dbReference type="NCBI Taxonomy" id="1710"/>
    <lineage>
        <taxon>Bacteria</taxon>
        <taxon>Bacillati</taxon>
        <taxon>Actinomycetota</taxon>
        <taxon>Actinomycetes</taxon>
        <taxon>Micrococcales</taxon>
        <taxon>Promicromonosporaceae</taxon>
        <taxon>Cellulosimicrobium</taxon>
    </lineage>
</organism>
<dbReference type="CDD" id="cd06193">
    <property type="entry name" value="siderophore_interacting"/>
    <property type="match status" value="1"/>
</dbReference>
<dbReference type="InterPro" id="IPR039261">
    <property type="entry name" value="FNR_nucleotide-bd"/>
</dbReference>
<evidence type="ECO:0000256" key="1">
    <source>
        <dbReference type="SAM" id="MobiDB-lite"/>
    </source>
</evidence>
<dbReference type="InterPro" id="IPR017938">
    <property type="entry name" value="Riboflavin_synthase-like_b-brl"/>
</dbReference>
<dbReference type="Proteomes" id="UP000196228">
    <property type="component" value="Chromosome"/>
</dbReference>
<dbReference type="PANTHER" id="PTHR30157:SF0">
    <property type="entry name" value="NADPH-DEPENDENT FERRIC-CHELATE REDUCTASE"/>
    <property type="match status" value="1"/>
</dbReference>
<evidence type="ECO:0000259" key="2">
    <source>
        <dbReference type="PROSITE" id="PS51384"/>
    </source>
</evidence>
<dbReference type="PROSITE" id="PS51384">
    <property type="entry name" value="FAD_FR"/>
    <property type="match status" value="1"/>
</dbReference>
<dbReference type="RefSeq" id="WP_087470332.1">
    <property type="nucleotide sequence ID" value="NZ_CP021383.1"/>
</dbReference>
<feature type="compositionally biased region" description="Polar residues" evidence="1">
    <location>
        <begin position="18"/>
        <end position="27"/>
    </location>
</feature>
<gene>
    <name evidence="3" type="ORF">CBR64_07035</name>
</gene>